<name>A0AAV4XRA3_CAEEX</name>
<keyword evidence="2" id="KW-1185">Reference proteome</keyword>
<gene>
    <name evidence="1" type="ORF">CEXT_226761</name>
</gene>
<proteinExistence type="predicted"/>
<dbReference type="EMBL" id="BPLR01000823">
    <property type="protein sequence ID" value="GIY97717.1"/>
    <property type="molecule type" value="Genomic_DNA"/>
</dbReference>
<evidence type="ECO:0000313" key="1">
    <source>
        <dbReference type="EMBL" id="GIY97717.1"/>
    </source>
</evidence>
<protein>
    <submittedName>
        <fullName evidence="1">Uncharacterized protein</fullName>
    </submittedName>
</protein>
<reference evidence="1 2" key="1">
    <citation type="submission" date="2021-06" db="EMBL/GenBank/DDBJ databases">
        <title>Caerostris extrusa draft genome.</title>
        <authorList>
            <person name="Kono N."/>
            <person name="Arakawa K."/>
        </authorList>
    </citation>
    <scope>NUCLEOTIDE SEQUENCE [LARGE SCALE GENOMIC DNA]</scope>
</reference>
<dbReference type="AlphaFoldDB" id="A0AAV4XRA3"/>
<comment type="caution">
    <text evidence="1">The sequence shown here is derived from an EMBL/GenBank/DDBJ whole genome shotgun (WGS) entry which is preliminary data.</text>
</comment>
<organism evidence="1 2">
    <name type="scientific">Caerostris extrusa</name>
    <name type="common">Bark spider</name>
    <name type="synonym">Caerostris bankana</name>
    <dbReference type="NCBI Taxonomy" id="172846"/>
    <lineage>
        <taxon>Eukaryota</taxon>
        <taxon>Metazoa</taxon>
        <taxon>Ecdysozoa</taxon>
        <taxon>Arthropoda</taxon>
        <taxon>Chelicerata</taxon>
        <taxon>Arachnida</taxon>
        <taxon>Araneae</taxon>
        <taxon>Araneomorphae</taxon>
        <taxon>Entelegynae</taxon>
        <taxon>Araneoidea</taxon>
        <taxon>Araneidae</taxon>
        <taxon>Caerostris</taxon>
    </lineage>
</organism>
<evidence type="ECO:0000313" key="2">
    <source>
        <dbReference type="Proteomes" id="UP001054945"/>
    </source>
</evidence>
<sequence length="93" mass="10769">MASVLFKRKHALHIQTVFQSDMQQNQLEYSFDGCQKHLNSKTGNGRRIMICLLMRVIMPERSFPTKQLNKSVTEIKYCPGPAFANMRSTCCRK</sequence>
<dbReference type="Proteomes" id="UP001054945">
    <property type="component" value="Unassembled WGS sequence"/>
</dbReference>
<accession>A0AAV4XRA3</accession>